<dbReference type="InterPro" id="IPR048469">
    <property type="entry name" value="YchJ-like_M"/>
</dbReference>
<dbReference type="PANTHER" id="PTHR33747">
    <property type="entry name" value="UPF0225 PROTEIN SCO1677"/>
    <property type="match status" value="1"/>
</dbReference>
<name>A0A387HAU2_9ACTN</name>
<evidence type="ECO:0000256" key="1">
    <source>
        <dbReference type="HAMAP-Rule" id="MF_00612"/>
    </source>
</evidence>
<protein>
    <recommendedName>
        <fullName evidence="1">UPF0225 protein DWB77_01476</fullName>
    </recommendedName>
</protein>
<feature type="domain" description="YchJ-like middle NTF2-like" evidence="2">
    <location>
        <begin position="29"/>
        <end position="123"/>
    </location>
</feature>
<comment type="similarity">
    <text evidence="1">Belongs to the UPF0225 family.</text>
</comment>
<gene>
    <name evidence="3" type="ORF">DWB77_01476</name>
</gene>
<evidence type="ECO:0000313" key="3">
    <source>
        <dbReference type="EMBL" id="AYG79363.1"/>
    </source>
</evidence>
<reference evidence="3 4" key="1">
    <citation type="submission" date="2018-10" db="EMBL/GenBank/DDBJ databases">
        <title>Relationship between Morphology and Antimicrobial Activity in Streptomyces.</title>
        <authorList>
            <person name="Kang H.J."/>
            <person name="Kim S.B."/>
        </authorList>
    </citation>
    <scope>NUCLEOTIDE SEQUENCE [LARGE SCALE GENOMIC DNA]</scope>
    <source>
        <strain evidence="3 4">BH38</strain>
    </source>
</reference>
<dbReference type="RefSeq" id="WP_246033446.1">
    <property type="nucleotide sequence ID" value="NZ_CP032698.1"/>
</dbReference>
<dbReference type="SUPFAM" id="SSF54427">
    <property type="entry name" value="NTF2-like"/>
    <property type="match status" value="1"/>
</dbReference>
<dbReference type="Pfam" id="PF17775">
    <property type="entry name" value="YchJ_M-like"/>
    <property type="match status" value="1"/>
</dbReference>
<dbReference type="InterPro" id="IPR023006">
    <property type="entry name" value="YchJ-like"/>
</dbReference>
<dbReference type="PANTHER" id="PTHR33747:SF1">
    <property type="entry name" value="ADENYLATE CYCLASE-ASSOCIATED CAP C-TERMINAL DOMAIN-CONTAINING PROTEIN"/>
    <property type="match status" value="1"/>
</dbReference>
<dbReference type="HAMAP" id="MF_00612">
    <property type="entry name" value="UPF0225"/>
    <property type="match status" value="1"/>
</dbReference>
<dbReference type="KEGG" id="shun:DWB77_01476"/>
<accession>A0A387HAU2</accession>
<dbReference type="InterPro" id="IPR032710">
    <property type="entry name" value="NTF2-like_dom_sf"/>
</dbReference>
<dbReference type="Proteomes" id="UP000271554">
    <property type="component" value="Chromosome"/>
</dbReference>
<sequence>MPKTCPCGLPAPYAECCGRYHSGAAAAPTAEALMRSRFSAFAVQDGAYLLRTWHPDTRPAELDLDPKTRWTRLEILATADGSAFHTTGTVTFRAHYTHAGEAGSLHEQSRFSRVEGAWVYLDAVFTD</sequence>
<dbReference type="Gene3D" id="3.10.450.50">
    <property type="match status" value="1"/>
</dbReference>
<dbReference type="AlphaFoldDB" id="A0A387HAU2"/>
<evidence type="ECO:0000259" key="2">
    <source>
        <dbReference type="Pfam" id="PF17775"/>
    </source>
</evidence>
<proteinExistence type="inferred from homology"/>
<evidence type="ECO:0000313" key="4">
    <source>
        <dbReference type="Proteomes" id="UP000271554"/>
    </source>
</evidence>
<keyword evidence="4" id="KW-1185">Reference proteome</keyword>
<dbReference type="EMBL" id="CP032698">
    <property type="protein sequence ID" value="AYG79363.1"/>
    <property type="molecule type" value="Genomic_DNA"/>
</dbReference>
<organism evidence="3 4">
    <name type="scientific">Streptomyces hundungensis</name>
    <dbReference type="NCBI Taxonomy" id="1077946"/>
    <lineage>
        <taxon>Bacteria</taxon>
        <taxon>Bacillati</taxon>
        <taxon>Actinomycetota</taxon>
        <taxon>Actinomycetes</taxon>
        <taxon>Kitasatosporales</taxon>
        <taxon>Streptomycetaceae</taxon>
        <taxon>Streptomyces</taxon>
    </lineage>
</organism>